<dbReference type="AlphaFoldDB" id="A0A087SM79"/>
<sequence length="432" mass="47221">MNFVVPKGSARGRRKTGSWWPFALHAAQILLGPCLAVISSIQPEASLAVHGLVLGGLLLFSGFLGLWVHLNYGLKSAAAQFVLSLLWLVIAWEFLSQVSRTMMVDCAMAQLELQQERLAMDMDEASGQKSAVLDVLKLRMAAMDHTLTEFQHDSSLLSGPEAADKLRRYHLLHTWRLSDASDIQAEVARFKQHAQQVLRQLTRQRREGDGKLHALSQRVRAELSVEDAQMLEAHLEVLFAATEETIRRLEAHETGSEALTAKEYPQLLSNLERAMAATSGLIRKVEERLGSQSTPLTHKDALALLSGLDPGGADPGNRLALQSTRANAKRTADALRRQEAGYSDDRIHDASETARAWRHKWEKALALPSLHQRTAAYLDRLPSACQGQVGAGRLAVRVAGGALAVNLASMWGTLGALRKATAMLQGGHLGLA</sequence>
<proteinExistence type="predicted"/>
<reference evidence="4" key="5">
    <citation type="submission" date="2018-11" db="EMBL/GenBank/DDBJ databases">
        <title>Characterization of plant carbon substrate utilization by Auxenochlorella protothecoides.</title>
        <authorList>
            <person name="Vogler B.W."/>
            <person name="Starkenburg S.R."/>
            <person name="Sudasinghe N."/>
            <person name="Schambach J.Y."/>
            <person name="Rollin J.A."/>
            <person name="Pattathil S."/>
            <person name="Barry A.N."/>
        </authorList>
    </citation>
    <scope>NUCLEOTIDE SEQUENCE [LARGE SCALE GENOMIC DNA]</scope>
    <source>
        <strain evidence="4">UTEX 25</strain>
    </source>
</reference>
<reference evidence="4" key="4">
    <citation type="submission" date="2018-10" db="EMBL/GenBank/DDBJ databases">
        <authorList>
            <person name="Hovde B."/>
            <person name="Zhang X."/>
        </authorList>
    </citation>
    <scope>NUCLEOTIDE SEQUENCE [LARGE SCALE GENOMIC DNA]</scope>
    <source>
        <strain evidence="4">UTEX 25</strain>
    </source>
</reference>
<reference evidence="6" key="3">
    <citation type="journal article" date="2018" name="Algal Res.">
        <title>Characterization of plant carbon substrate utilization by Auxenochlorella protothecoides.</title>
        <authorList>
            <person name="Vogler B.W."/>
            <person name="Starkenburg S.R."/>
            <person name="Sudasinghe N."/>
            <person name="Schambach J.Y."/>
            <person name="Rollin J.A."/>
            <person name="Pattathil S."/>
            <person name="Barry A.N."/>
        </authorList>
    </citation>
    <scope>NUCLEOTIDE SEQUENCE [LARGE SCALE GENOMIC DNA]</scope>
    <source>
        <strain evidence="6">UTEX 25</strain>
    </source>
</reference>
<name>A0A087SM79_AUXPR</name>
<feature type="transmembrane region" description="Helical" evidence="1">
    <location>
        <begin position="77"/>
        <end position="95"/>
    </location>
</feature>
<evidence type="ECO:0000313" key="6">
    <source>
        <dbReference type="Proteomes" id="UP000279271"/>
    </source>
</evidence>
<keyword evidence="5" id="KW-1185">Reference proteome</keyword>
<dbReference type="Proteomes" id="UP000279271">
    <property type="component" value="Unassembled WGS sequence"/>
</dbReference>
<dbReference type="RefSeq" id="XP_011399781.1">
    <property type="nucleotide sequence ID" value="XM_011401479.1"/>
</dbReference>
<gene>
    <name evidence="4" type="ORF">APUTEX25_005740</name>
    <name evidence="3" type="ORF">F751_0765</name>
    <name evidence="2" type="ORF">g.9219</name>
</gene>
<reference evidence="3 5" key="1">
    <citation type="journal article" date="2014" name="BMC Genomics">
        <title>Oil accumulation mechanisms of the oleaginous microalga Chlorella protothecoides revealed through its genome, transcriptomes, and proteomes.</title>
        <authorList>
            <person name="Gao C."/>
            <person name="Wang Y."/>
            <person name="Shen Y."/>
            <person name="Yan D."/>
            <person name="He X."/>
            <person name="Dai J."/>
            <person name="Wu Q."/>
        </authorList>
    </citation>
    <scope>NUCLEOTIDE SEQUENCE [LARGE SCALE GENOMIC DNA]</scope>
    <source>
        <strain evidence="3 5">0710</strain>
    </source>
</reference>
<keyword evidence="1" id="KW-0472">Membrane</keyword>
<evidence type="ECO:0000256" key="1">
    <source>
        <dbReference type="SAM" id="Phobius"/>
    </source>
</evidence>
<dbReference type="Proteomes" id="UP000028924">
    <property type="component" value="Unassembled WGS sequence"/>
</dbReference>
<evidence type="ECO:0000313" key="3">
    <source>
        <dbReference type="EMBL" id="KFM26833.1"/>
    </source>
</evidence>
<dbReference type="EMBL" id="KL662135">
    <property type="protein sequence ID" value="KFM26833.1"/>
    <property type="molecule type" value="Genomic_DNA"/>
</dbReference>
<keyword evidence="1" id="KW-1133">Transmembrane helix</keyword>
<feature type="transmembrane region" description="Helical" evidence="1">
    <location>
        <begin position="20"/>
        <end position="41"/>
    </location>
</feature>
<organism evidence="3 5">
    <name type="scientific">Auxenochlorella protothecoides</name>
    <name type="common">Green microalga</name>
    <name type="synonym">Chlorella protothecoides</name>
    <dbReference type="NCBI Taxonomy" id="3075"/>
    <lineage>
        <taxon>Eukaryota</taxon>
        <taxon>Viridiplantae</taxon>
        <taxon>Chlorophyta</taxon>
        <taxon>core chlorophytes</taxon>
        <taxon>Trebouxiophyceae</taxon>
        <taxon>Chlorellales</taxon>
        <taxon>Chlorellaceae</taxon>
        <taxon>Auxenochlorella</taxon>
    </lineage>
</organism>
<dbReference type="GeneID" id="23612156"/>
<evidence type="ECO:0000313" key="2">
    <source>
        <dbReference type="EMBL" id="JAT76428.1"/>
    </source>
</evidence>
<evidence type="ECO:0000313" key="4">
    <source>
        <dbReference type="EMBL" id="RMZ55699.1"/>
    </source>
</evidence>
<protein>
    <submittedName>
        <fullName evidence="3">Uncharacterized protein</fullName>
    </submittedName>
</protein>
<reference evidence="2" key="2">
    <citation type="submission" date="2015-08" db="EMBL/GenBank/DDBJ databases">
        <authorList>
            <person name="Babu N.S."/>
            <person name="Beckwith C.J."/>
            <person name="Beseler K.G."/>
            <person name="Brison A."/>
            <person name="Carone J.V."/>
            <person name="Caskin T.P."/>
            <person name="Diamond M."/>
            <person name="Durham M.E."/>
            <person name="Foxe J.M."/>
            <person name="Go M."/>
            <person name="Henderson B.A."/>
            <person name="Jones I.B."/>
            <person name="McGettigan J.A."/>
            <person name="Micheletti S.J."/>
            <person name="Nasrallah M.E."/>
            <person name="Ortiz D."/>
            <person name="Piller C.R."/>
            <person name="Privatt S.R."/>
            <person name="Schneider S.L."/>
            <person name="Sharp S."/>
            <person name="Smith T.C."/>
            <person name="Stanton J.D."/>
            <person name="Ullery H.E."/>
            <person name="Wilson R.J."/>
            <person name="Serrano M.G."/>
            <person name="Buck G."/>
            <person name="Lee V."/>
            <person name="Wang Y."/>
            <person name="Carvalho R."/>
            <person name="Voegtly L."/>
            <person name="Shi R."/>
            <person name="Duckworth R."/>
            <person name="Johnson A."/>
            <person name="Loviza R."/>
            <person name="Walstead R."/>
            <person name="Shah Z."/>
            <person name="Kiflezghi M."/>
            <person name="Wade K."/>
            <person name="Ball S.L."/>
            <person name="Bradley K.W."/>
            <person name="Asai D.J."/>
            <person name="Bowman C.A."/>
            <person name="Russell D.A."/>
            <person name="Pope W.H."/>
            <person name="Jacobs-Sera D."/>
            <person name="Hendrix R.W."/>
            <person name="Hatfull G.F."/>
        </authorList>
    </citation>
    <scope>NUCLEOTIDE SEQUENCE</scope>
</reference>
<dbReference type="EMBL" id="QOKY01000159">
    <property type="protein sequence ID" value="RMZ55699.1"/>
    <property type="molecule type" value="Genomic_DNA"/>
</dbReference>
<keyword evidence="1" id="KW-0812">Transmembrane</keyword>
<dbReference type="STRING" id="3075.A0A087SM79"/>
<feature type="transmembrane region" description="Helical" evidence="1">
    <location>
        <begin position="47"/>
        <end position="70"/>
    </location>
</feature>
<evidence type="ECO:0000313" key="5">
    <source>
        <dbReference type="Proteomes" id="UP000028924"/>
    </source>
</evidence>
<dbReference type="KEGG" id="apro:F751_0765"/>
<dbReference type="EMBL" id="GDKF01002194">
    <property type="protein sequence ID" value="JAT76428.1"/>
    <property type="molecule type" value="Transcribed_RNA"/>
</dbReference>
<accession>A0A087SM79</accession>